<proteinExistence type="inferred from homology"/>
<organism evidence="3 4">
    <name type="scientific">Kineosporia mesophila</name>
    <dbReference type="NCBI Taxonomy" id="566012"/>
    <lineage>
        <taxon>Bacteria</taxon>
        <taxon>Bacillati</taxon>
        <taxon>Actinomycetota</taxon>
        <taxon>Actinomycetes</taxon>
        <taxon>Kineosporiales</taxon>
        <taxon>Kineosporiaceae</taxon>
        <taxon>Kineosporia</taxon>
    </lineage>
</organism>
<dbReference type="Pfam" id="PF22814">
    <property type="entry name" value="WelO5"/>
    <property type="match status" value="1"/>
</dbReference>
<evidence type="ECO:0000313" key="4">
    <source>
        <dbReference type="Proteomes" id="UP001501074"/>
    </source>
</evidence>
<keyword evidence="1" id="KW-0479">Metal-binding</keyword>
<dbReference type="InterPro" id="IPR055091">
    <property type="entry name" value="WelO5-like"/>
</dbReference>
<gene>
    <name evidence="3" type="ORF">GCM10022223_62280</name>
</gene>
<evidence type="ECO:0000313" key="3">
    <source>
        <dbReference type="EMBL" id="GAA3635392.1"/>
    </source>
</evidence>
<comment type="caution">
    <text evidence="3">The sequence shown here is derived from an EMBL/GenBank/DDBJ whole genome shotgun (WGS) entry which is preliminary data.</text>
</comment>
<keyword evidence="1" id="KW-0560">Oxidoreductase</keyword>
<accession>A0ABP7AM41</accession>
<dbReference type="Gene3D" id="2.60.120.620">
    <property type="entry name" value="q2cbj1_9rhob like domain"/>
    <property type="match status" value="1"/>
</dbReference>
<dbReference type="PROSITE" id="PS51471">
    <property type="entry name" value="FE2OG_OXY"/>
    <property type="match status" value="1"/>
</dbReference>
<keyword evidence="1" id="KW-0408">Iron</keyword>
<dbReference type="RefSeq" id="WP_231487931.1">
    <property type="nucleotide sequence ID" value="NZ_BAAAZO010000012.1"/>
</dbReference>
<comment type="similarity">
    <text evidence="1">Belongs to the iron/ascorbate-dependent oxidoreductase family.</text>
</comment>
<feature type="domain" description="Fe2OG dioxygenase" evidence="2">
    <location>
        <begin position="152"/>
        <end position="294"/>
    </location>
</feature>
<evidence type="ECO:0000256" key="1">
    <source>
        <dbReference type="RuleBase" id="RU003682"/>
    </source>
</evidence>
<name>A0ABP7AM41_9ACTN</name>
<protein>
    <recommendedName>
        <fullName evidence="2">Fe2OG dioxygenase domain-containing protein</fullName>
    </recommendedName>
</protein>
<dbReference type="EMBL" id="BAAAZO010000012">
    <property type="protein sequence ID" value="GAA3635392.1"/>
    <property type="molecule type" value="Genomic_DNA"/>
</dbReference>
<reference evidence="4" key="1">
    <citation type="journal article" date="2019" name="Int. J. Syst. Evol. Microbiol.">
        <title>The Global Catalogue of Microorganisms (GCM) 10K type strain sequencing project: providing services to taxonomists for standard genome sequencing and annotation.</title>
        <authorList>
            <consortium name="The Broad Institute Genomics Platform"/>
            <consortium name="The Broad Institute Genome Sequencing Center for Infectious Disease"/>
            <person name="Wu L."/>
            <person name="Ma J."/>
        </authorList>
    </citation>
    <scope>NUCLEOTIDE SEQUENCE [LARGE SCALE GENOMIC DNA]</scope>
    <source>
        <strain evidence="4">JCM 16902</strain>
    </source>
</reference>
<dbReference type="Proteomes" id="UP001501074">
    <property type="component" value="Unassembled WGS sequence"/>
</dbReference>
<sequence length="294" mass="32334">MSSGTLVPELSGSQIEKSFSYYETPAGEVDVEAIRNIVTNGHHEGAVVYVVRDAFSPEAATSIVENFDRLTQRTGGGNRQDDSYVKTHQIGATQFSYSGEEYVREVIKSSSESLELFDNVSQEELERVFLTKLLEKTFAEQGVVFRGSRYKNISGGFATLRRWLDNGEMALHPHDDTAQLLAAVKDDYEIATSRHVVSFNAAVQVAEEGGELVVWNLNPDDDCRAGLGLTGTGYPYPIGTLTGLESFTVELGPRDVYFLNASFIHGVASVRKGQRLSAGRFIGQVADDLVVYWT</sequence>
<keyword evidence="4" id="KW-1185">Reference proteome</keyword>
<dbReference type="InterPro" id="IPR005123">
    <property type="entry name" value="Oxoglu/Fe-dep_dioxygenase_dom"/>
</dbReference>
<evidence type="ECO:0000259" key="2">
    <source>
        <dbReference type="PROSITE" id="PS51471"/>
    </source>
</evidence>